<dbReference type="Gene3D" id="3.30.710.10">
    <property type="entry name" value="Potassium Channel Kv1.1, Chain A"/>
    <property type="match status" value="1"/>
</dbReference>
<feature type="region of interest" description="Disordered" evidence="10">
    <location>
        <begin position="322"/>
        <end position="438"/>
    </location>
</feature>
<dbReference type="PANTHER" id="PTHR23110:SF82">
    <property type="entry name" value="PROTEIN TRAMTRACK, ALPHA ISOFORM"/>
    <property type="match status" value="1"/>
</dbReference>
<dbReference type="PROSITE" id="PS50157">
    <property type="entry name" value="ZINC_FINGER_C2H2_2"/>
    <property type="match status" value="3"/>
</dbReference>
<keyword evidence="2" id="KW-0479">Metal-binding</keyword>
<accession>A0A0M9AAV4</accession>
<feature type="domain" description="C2H2-type" evidence="12">
    <location>
        <begin position="564"/>
        <end position="592"/>
    </location>
</feature>
<name>A0A0M9AAV4_9HYME</name>
<reference evidence="13 14" key="1">
    <citation type="submission" date="2015-07" db="EMBL/GenBank/DDBJ databases">
        <title>The genome of Melipona quadrifasciata.</title>
        <authorList>
            <person name="Pan H."/>
            <person name="Kapheim K."/>
        </authorList>
    </citation>
    <scope>NUCLEOTIDE SEQUENCE [LARGE SCALE GENOMIC DNA]</scope>
    <source>
        <strain evidence="13">0111107301</strain>
        <tissue evidence="13">Whole body</tissue>
    </source>
</reference>
<dbReference type="Gene3D" id="3.30.160.60">
    <property type="entry name" value="Classic Zinc Finger"/>
    <property type="match status" value="3"/>
</dbReference>
<evidence type="ECO:0000256" key="1">
    <source>
        <dbReference type="ARBA" id="ARBA00004123"/>
    </source>
</evidence>
<dbReference type="Pfam" id="PF00096">
    <property type="entry name" value="zf-C2H2"/>
    <property type="match status" value="2"/>
</dbReference>
<dbReference type="AlphaFoldDB" id="A0A0M9AAV4"/>
<keyword evidence="7" id="KW-0804">Transcription</keyword>
<feature type="compositionally biased region" description="Low complexity" evidence="10">
    <location>
        <begin position="460"/>
        <end position="477"/>
    </location>
</feature>
<evidence type="ECO:0000313" key="13">
    <source>
        <dbReference type="EMBL" id="KOX80056.1"/>
    </source>
</evidence>
<evidence type="ECO:0000256" key="8">
    <source>
        <dbReference type="ARBA" id="ARBA00023242"/>
    </source>
</evidence>
<comment type="subcellular location">
    <subcellularLocation>
        <location evidence="1">Nucleus</location>
    </subcellularLocation>
</comment>
<evidence type="ECO:0000256" key="3">
    <source>
        <dbReference type="ARBA" id="ARBA00022737"/>
    </source>
</evidence>
<feature type="domain" description="C2H2-type" evidence="12">
    <location>
        <begin position="796"/>
        <end position="824"/>
    </location>
</feature>
<evidence type="ECO:0000256" key="5">
    <source>
        <dbReference type="ARBA" id="ARBA00022833"/>
    </source>
</evidence>
<evidence type="ECO:0000256" key="6">
    <source>
        <dbReference type="ARBA" id="ARBA00023015"/>
    </source>
</evidence>
<feature type="compositionally biased region" description="Low complexity" evidence="10">
    <location>
        <begin position="630"/>
        <end position="705"/>
    </location>
</feature>
<keyword evidence="5" id="KW-0862">Zinc</keyword>
<feature type="domain" description="BTB" evidence="11">
    <location>
        <begin position="124"/>
        <end position="189"/>
    </location>
</feature>
<keyword evidence="8" id="KW-0539">Nucleus</keyword>
<feature type="compositionally biased region" description="Acidic residues" evidence="10">
    <location>
        <begin position="37"/>
        <end position="49"/>
    </location>
</feature>
<dbReference type="PROSITE" id="PS00028">
    <property type="entry name" value="ZINC_FINGER_C2H2_1"/>
    <property type="match status" value="3"/>
</dbReference>
<dbReference type="InterPro" id="IPR013087">
    <property type="entry name" value="Znf_C2H2_type"/>
</dbReference>
<protein>
    <submittedName>
        <fullName evidence="13">Protein tramtrack, alpha isoform</fullName>
    </submittedName>
</protein>
<dbReference type="PANTHER" id="PTHR23110">
    <property type="entry name" value="BTB DOMAIN TRANSCRIPTION FACTOR"/>
    <property type="match status" value="1"/>
</dbReference>
<dbReference type="InterPro" id="IPR011333">
    <property type="entry name" value="SKP1/BTB/POZ_sf"/>
</dbReference>
<keyword evidence="4 9" id="KW-0863">Zinc-finger</keyword>
<evidence type="ECO:0000259" key="12">
    <source>
        <dbReference type="PROSITE" id="PS50157"/>
    </source>
</evidence>
<dbReference type="GO" id="GO:0008270">
    <property type="term" value="F:zinc ion binding"/>
    <property type="evidence" value="ECO:0007669"/>
    <property type="project" value="UniProtKB-KW"/>
</dbReference>
<dbReference type="SMART" id="SM00225">
    <property type="entry name" value="BTB"/>
    <property type="match status" value="1"/>
</dbReference>
<evidence type="ECO:0000256" key="10">
    <source>
        <dbReference type="SAM" id="MobiDB-lite"/>
    </source>
</evidence>
<dbReference type="InterPro" id="IPR036236">
    <property type="entry name" value="Znf_C2H2_sf"/>
</dbReference>
<feature type="region of interest" description="Disordered" evidence="10">
    <location>
        <begin position="593"/>
        <end position="740"/>
    </location>
</feature>
<keyword evidence="6" id="KW-0805">Transcription regulation</keyword>
<organism evidence="13 14">
    <name type="scientific">Melipona quadrifasciata</name>
    <dbReference type="NCBI Taxonomy" id="166423"/>
    <lineage>
        <taxon>Eukaryota</taxon>
        <taxon>Metazoa</taxon>
        <taxon>Ecdysozoa</taxon>
        <taxon>Arthropoda</taxon>
        <taxon>Hexapoda</taxon>
        <taxon>Insecta</taxon>
        <taxon>Pterygota</taxon>
        <taxon>Neoptera</taxon>
        <taxon>Endopterygota</taxon>
        <taxon>Hymenoptera</taxon>
        <taxon>Apocrita</taxon>
        <taxon>Aculeata</taxon>
        <taxon>Apoidea</taxon>
        <taxon>Anthophila</taxon>
        <taxon>Apidae</taxon>
        <taxon>Melipona</taxon>
    </lineage>
</organism>
<dbReference type="CDD" id="cd18315">
    <property type="entry name" value="BTB_POZ_BAB-like"/>
    <property type="match status" value="1"/>
</dbReference>
<feature type="compositionally biased region" description="Low complexity" evidence="10">
    <location>
        <begin position="337"/>
        <end position="368"/>
    </location>
</feature>
<sequence length="837" mass="91503">MTWRPSAARAKSHVLGGEALTPSSNQPHPRMLREEHEQEYEQQEHEQEEQAASSRKAKRSGDEAAAAIPIKRSTLDLMLADINGNLADLRSEAMASQRFCLRWNNHQSNLLSVFDQLLHDESFVDVTLAVEGQLLRAHKMVLSACSPYFQALFVGHPDKHPIVILKDVPYVDMRSLLDFMYRGEVSVDQDRLTAFLRVAESLRIKGLTEVNEDKCDLPSITSSLLGNQNTVPPPPPNLHRINQIGPHHHVSQKRMHHMSSHPLLGSALSAPKRKRGRPRKLSGSSDTPISEISGQEMQSCLGTDLVQGSPEMMEMKMSIDFQSESTGGSTGRGGNAGTASASSNNVSSNNVGNSASTGTSLAASSLSSSRKDEPTENGTDTPESLTPRVKREPEPTPSTSAQASDETFARPHSRQGSEGFKQDSEETSSGGGSQSPTHIRINFERCFRKEYSASSLQGKTSSTATTASMDDSQQYSDSESEQKVSKDNMSSAIFNLVAGESEISQSDFEGSFKVENERTEGSVRDFCVKEGDVYRCTVCHRTYTHISNFCRHYVTSHKPNVKYYPCPVCFKEFTRKDNMVAHVKIIHSLKPHMSLSSSGSSKFSSGNAGKSDGETWKEKGRNAGSSANQASAETSNARSSSSTSLTTTTSSSTSSTASSSGTTMTTTSTRSSSVSPATRNNAQNSGGSSSSSSPAPTTNSSSTSGHQIGTMSAPPGRQVPKRRMRRRATSHSQDPAEQLTEMSVRGLNLFRYASISEGVYQCTECAKLDIQKTFKNKYSFQRHAFLYHEGHQRKVFPCPVCGKEFSRPDKMKNHMKTVHDCFMPKDCVVPFGFFLSP</sequence>
<keyword evidence="3" id="KW-0677">Repeat</keyword>
<dbReference type="OrthoDB" id="19132at2759"/>
<dbReference type="FunFam" id="3.30.710.10:FF:000091">
    <property type="entry name" value="Lola, isoform F"/>
    <property type="match status" value="1"/>
</dbReference>
<dbReference type="STRING" id="166423.A0A0M9AAV4"/>
<dbReference type="GO" id="GO:0048477">
    <property type="term" value="P:oogenesis"/>
    <property type="evidence" value="ECO:0007669"/>
    <property type="project" value="UniProtKB-ARBA"/>
</dbReference>
<dbReference type="Proteomes" id="UP000053105">
    <property type="component" value="Unassembled WGS sequence"/>
</dbReference>
<dbReference type="PROSITE" id="PS50097">
    <property type="entry name" value="BTB"/>
    <property type="match status" value="1"/>
</dbReference>
<evidence type="ECO:0000256" key="9">
    <source>
        <dbReference type="PROSITE-ProRule" id="PRU00042"/>
    </source>
</evidence>
<proteinExistence type="predicted"/>
<feature type="compositionally biased region" description="Low complexity" evidence="10">
    <location>
        <begin position="593"/>
        <end position="610"/>
    </location>
</feature>
<gene>
    <name evidence="13" type="ORF">WN51_06470</name>
</gene>
<feature type="compositionally biased region" description="Basic and acidic residues" evidence="10">
    <location>
        <begin position="611"/>
        <end position="621"/>
    </location>
</feature>
<feature type="region of interest" description="Disordered" evidence="10">
    <location>
        <begin position="1"/>
        <end position="65"/>
    </location>
</feature>
<dbReference type="GO" id="GO:0061061">
    <property type="term" value="P:muscle structure development"/>
    <property type="evidence" value="ECO:0007669"/>
    <property type="project" value="UniProtKB-ARBA"/>
</dbReference>
<dbReference type="SMART" id="SM00355">
    <property type="entry name" value="ZnF_C2H2"/>
    <property type="match status" value="4"/>
</dbReference>
<feature type="compositionally biased region" description="Basic residues" evidence="10">
    <location>
        <begin position="247"/>
        <end position="259"/>
    </location>
</feature>
<dbReference type="GO" id="GO:0005634">
    <property type="term" value="C:nucleus"/>
    <property type="evidence" value="ECO:0007669"/>
    <property type="project" value="UniProtKB-SubCell"/>
</dbReference>
<dbReference type="InterPro" id="IPR051095">
    <property type="entry name" value="Dros_DevTransReg"/>
</dbReference>
<evidence type="ECO:0000259" key="11">
    <source>
        <dbReference type="PROSITE" id="PS50097"/>
    </source>
</evidence>
<feature type="compositionally biased region" description="Basic residues" evidence="10">
    <location>
        <begin position="719"/>
        <end position="729"/>
    </location>
</feature>
<dbReference type="SUPFAM" id="SSF57667">
    <property type="entry name" value="beta-beta-alpha zinc fingers"/>
    <property type="match status" value="3"/>
</dbReference>
<evidence type="ECO:0000256" key="4">
    <source>
        <dbReference type="ARBA" id="ARBA00022771"/>
    </source>
</evidence>
<dbReference type="FunFam" id="3.30.160.60:FF:000100">
    <property type="entry name" value="Zinc finger 45-like"/>
    <property type="match status" value="1"/>
</dbReference>
<dbReference type="GO" id="GO:0045466">
    <property type="term" value="P:R7 cell differentiation"/>
    <property type="evidence" value="ECO:0007669"/>
    <property type="project" value="UniProtKB-ARBA"/>
</dbReference>
<dbReference type="EMBL" id="KQ435709">
    <property type="protein sequence ID" value="KOX80056.1"/>
    <property type="molecule type" value="Genomic_DNA"/>
</dbReference>
<feature type="region of interest" description="Disordered" evidence="10">
    <location>
        <begin position="247"/>
        <end position="297"/>
    </location>
</feature>
<dbReference type="GO" id="GO:0006357">
    <property type="term" value="P:regulation of transcription by RNA polymerase II"/>
    <property type="evidence" value="ECO:0007669"/>
    <property type="project" value="TreeGrafter"/>
</dbReference>
<keyword evidence="14" id="KW-1185">Reference proteome</keyword>
<feature type="compositionally biased region" description="Polar residues" evidence="10">
    <location>
        <begin position="282"/>
        <end position="297"/>
    </location>
</feature>
<dbReference type="InterPro" id="IPR000210">
    <property type="entry name" value="BTB/POZ_dom"/>
</dbReference>
<dbReference type="Pfam" id="PF00651">
    <property type="entry name" value="BTB"/>
    <property type="match status" value="1"/>
</dbReference>
<evidence type="ECO:0000313" key="14">
    <source>
        <dbReference type="Proteomes" id="UP000053105"/>
    </source>
</evidence>
<dbReference type="GO" id="GO:0045165">
    <property type="term" value="P:cell fate commitment"/>
    <property type="evidence" value="ECO:0007669"/>
    <property type="project" value="UniProtKB-ARBA"/>
</dbReference>
<dbReference type="GO" id="GO:0002009">
    <property type="term" value="P:morphogenesis of an epithelium"/>
    <property type="evidence" value="ECO:0007669"/>
    <property type="project" value="UniProtKB-ARBA"/>
</dbReference>
<feature type="compositionally biased region" description="Basic residues" evidence="10">
    <location>
        <begin position="271"/>
        <end position="280"/>
    </location>
</feature>
<evidence type="ECO:0000256" key="7">
    <source>
        <dbReference type="ARBA" id="ARBA00023163"/>
    </source>
</evidence>
<feature type="domain" description="C2H2-type" evidence="12">
    <location>
        <begin position="534"/>
        <end position="562"/>
    </location>
</feature>
<dbReference type="GO" id="GO:0042051">
    <property type="term" value="P:compound eye photoreceptor development"/>
    <property type="evidence" value="ECO:0007669"/>
    <property type="project" value="UniProtKB-ARBA"/>
</dbReference>
<dbReference type="SUPFAM" id="SSF54695">
    <property type="entry name" value="POZ domain"/>
    <property type="match status" value="1"/>
</dbReference>
<feature type="region of interest" description="Disordered" evidence="10">
    <location>
        <begin position="454"/>
        <end position="486"/>
    </location>
</feature>
<evidence type="ECO:0000256" key="2">
    <source>
        <dbReference type="ARBA" id="ARBA00022723"/>
    </source>
</evidence>